<reference evidence="2 3" key="2">
    <citation type="submission" date="2018-03" db="EMBL/GenBank/DDBJ databases">
        <title>The ancient ancestry and fast evolution of plastids.</title>
        <authorList>
            <person name="Moore K.R."/>
            <person name="Magnabosco C."/>
            <person name="Momper L."/>
            <person name="Gold D.A."/>
            <person name="Bosak T."/>
            <person name="Fournier G.P."/>
        </authorList>
    </citation>
    <scope>NUCLEOTIDE SEQUENCE [LARGE SCALE GENOMIC DNA]</scope>
    <source>
        <strain evidence="2 3">CCAP 1448/3</strain>
    </source>
</reference>
<dbReference type="PANTHER" id="PTHR23150">
    <property type="entry name" value="SULFATASE MODIFYING FACTOR 1, 2"/>
    <property type="match status" value="1"/>
</dbReference>
<dbReference type="AlphaFoldDB" id="A0A2T1C7C5"/>
<keyword evidence="3" id="KW-1185">Reference proteome</keyword>
<name>A0A2T1C7C5_9CYAN</name>
<accession>A0A2T1C7C5</accession>
<dbReference type="OrthoDB" id="3981129at2"/>
<dbReference type="InterPro" id="IPR051043">
    <property type="entry name" value="Sulfatase_Mod_Factor_Kinase"/>
</dbReference>
<comment type="caution">
    <text evidence="2">The sequence shown here is derived from an EMBL/GenBank/DDBJ whole genome shotgun (WGS) entry which is preliminary data.</text>
</comment>
<dbReference type="Pfam" id="PF03781">
    <property type="entry name" value="FGE-sulfatase"/>
    <property type="match status" value="1"/>
</dbReference>
<evidence type="ECO:0000313" key="2">
    <source>
        <dbReference type="EMBL" id="PSB04159.1"/>
    </source>
</evidence>
<dbReference type="SUPFAM" id="SSF56436">
    <property type="entry name" value="C-type lectin-like"/>
    <property type="match status" value="1"/>
</dbReference>
<dbReference type="EMBL" id="PVWJ01000017">
    <property type="protein sequence ID" value="PSB04159.1"/>
    <property type="molecule type" value="Genomic_DNA"/>
</dbReference>
<protein>
    <submittedName>
        <fullName evidence="2">Formylglycine-generating enzyme family protein</fullName>
    </submittedName>
</protein>
<sequence length="216" mass="24985">MPHLSLAKLTTFSLTEPYCNIAPFFMSKYPITQRQWEVLLGDNSCRFKGHNRPVEKVSWYDADDFCRIISRQTRRSYRLPSEAQWEYACRAGTKTPFYFGESITTEVANFNGENYALASKGMNRHETTPVGTFPPNTFGVYDLHGNVWEWCADAWHENYQGAPADGSIWESGQHDAPYLLRGGSWQVNPRDCRCAFRRRHNPREKNEDIGFRVVIS</sequence>
<dbReference type="PANTHER" id="PTHR23150:SF19">
    <property type="entry name" value="FORMYLGLYCINE-GENERATING ENZYME"/>
    <property type="match status" value="1"/>
</dbReference>
<dbReference type="GO" id="GO:0120147">
    <property type="term" value="F:formylglycine-generating oxidase activity"/>
    <property type="evidence" value="ECO:0007669"/>
    <property type="project" value="TreeGrafter"/>
</dbReference>
<dbReference type="InterPro" id="IPR042095">
    <property type="entry name" value="SUMF_sf"/>
</dbReference>
<dbReference type="RefSeq" id="WP_106287614.1">
    <property type="nucleotide sequence ID" value="NZ_CAWNTC010000213.1"/>
</dbReference>
<dbReference type="Proteomes" id="UP000238762">
    <property type="component" value="Unassembled WGS sequence"/>
</dbReference>
<dbReference type="Gene3D" id="3.90.1580.10">
    <property type="entry name" value="paralog of FGE (formylglycine-generating enzyme)"/>
    <property type="match status" value="1"/>
</dbReference>
<feature type="domain" description="Sulfatase-modifying factor enzyme-like" evidence="1">
    <location>
        <begin position="21"/>
        <end position="214"/>
    </location>
</feature>
<dbReference type="InterPro" id="IPR005532">
    <property type="entry name" value="SUMF_dom"/>
</dbReference>
<proteinExistence type="predicted"/>
<organism evidence="2 3">
    <name type="scientific">Merismopedia glauca CCAP 1448/3</name>
    <dbReference type="NCBI Taxonomy" id="1296344"/>
    <lineage>
        <taxon>Bacteria</taxon>
        <taxon>Bacillati</taxon>
        <taxon>Cyanobacteriota</taxon>
        <taxon>Cyanophyceae</taxon>
        <taxon>Synechococcales</taxon>
        <taxon>Merismopediaceae</taxon>
        <taxon>Merismopedia</taxon>
    </lineage>
</organism>
<evidence type="ECO:0000313" key="3">
    <source>
        <dbReference type="Proteomes" id="UP000238762"/>
    </source>
</evidence>
<evidence type="ECO:0000259" key="1">
    <source>
        <dbReference type="Pfam" id="PF03781"/>
    </source>
</evidence>
<gene>
    <name evidence="2" type="ORF">C7B64_05310</name>
</gene>
<dbReference type="InterPro" id="IPR016187">
    <property type="entry name" value="CTDL_fold"/>
</dbReference>
<reference evidence="2 3" key="1">
    <citation type="submission" date="2018-02" db="EMBL/GenBank/DDBJ databases">
        <authorList>
            <person name="Cohen D.B."/>
            <person name="Kent A.D."/>
        </authorList>
    </citation>
    <scope>NUCLEOTIDE SEQUENCE [LARGE SCALE GENOMIC DNA]</scope>
    <source>
        <strain evidence="2 3">CCAP 1448/3</strain>
    </source>
</reference>